<evidence type="ECO:0000313" key="4">
    <source>
        <dbReference type="EMBL" id="MBM7636960.1"/>
    </source>
</evidence>
<dbReference type="PANTHER" id="PTHR44196">
    <property type="entry name" value="DEHYDROGENASE/REDUCTASE SDR FAMILY MEMBER 7B"/>
    <property type="match status" value="1"/>
</dbReference>
<comment type="similarity">
    <text evidence="1 3">Belongs to the short-chain dehydrogenases/reductases (SDR) family.</text>
</comment>
<dbReference type="PRINTS" id="PR00081">
    <property type="entry name" value="GDHRDH"/>
</dbReference>
<gene>
    <name evidence="4" type="ORF">JOC31_001789</name>
</gene>
<evidence type="ECO:0000256" key="1">
    <source>
        <dbReference type="ARBA" id="ARBA00006484"/>
    </source>
</evidence>
<dbReference type="Pfam" id="PF00106">
    <property type="entry name" value="adh_short"/>
    <property type="match status" value="1"/>
</dbReference>
<evidence type="ECO:0000256" key="2">
    <source>
        <dbReference type="ARBA" id="ARBA00023002"/>
    </source>
</evidence>
<keyword evidence="5" id="KW-1185">Reference proteome</keyword>
<accession>A0ABS2PNF0</accession>
<reference evidence="4 5" key="1">
    <citation type="submission" date="2021-01" db="EMBL/GenBank/DDBJ databases">
        <title>Genomic Encyclopedia of Type Strains, Phase IV (KMG-IV): sequencing the most valuable type-strain genomes for metagenomic binning, comparative biology and taxonomic classification.</title>
        <authorList>
            <person name="Goeker M."/>
        </authorList>
    </citation>
    <scope>NUCLEOTIDE SEQUENCE [LARGE SCALE GENOMIC DNA]</scope>
    <source>
        <strain evidence="4 5">DSM 27513</strain>
    </source>
</reference>
<proteinExistence type="inferred from homology"/>
<sequence length="259" mass="29061">MSLKRNERRVIVITGATGGLAQELVKLIPEDDCLILLGRSVERLKATFGERQNCHLEGLDITDDSALHECVSSIYDRFGQIDIFINNAGFGEFKPYDDYTDETIRQMFDVNTLAMINFSRLVGKKMAERGQGHLINIVSIAGLVASAKSTIYAATKFAMIGFSNALRLELADYGVYVTTVNPGPISTKFFDQADPTGDYLASVQRYTMQADEVAKRIYRIFGKNKRELNMPFALALTAKFYNLFPKTGDFLARKVFNYK</sequence>
<evidence type="ECO:0000313" key="5">
    <source>
        <dbReference type="Proteomes" id="UP000809081"/>
    </source>
</evidence>
<dbReference type="InterPro" id="IPR020904">
    <property type="entry name" value="Sc_DH/Rdtase_CS"/>
</dbReference>
<dbReference type="RefSeq" id="WP_205017817.1">
    <property type="nucleotide sequence ID" value="NZ_JAFBEI010000045.1"/>
</dbReference>
<dbReference type="Gene3D" id="3.40.50.720">
    <property type="entry name" value="NAD(P)-binding Rossmann-like Domain"/>
    <property type="match status" value="1"/>
</dbReference>
<dbReference type="PANTHER" id="PTHR44196:SF1">
    <property type="entry name" value="DEHYDROGENASE_REDUCTASE SDR FAMILY MEMBER 7B"/>
    <property type="match status" value="1"/>
</dbReference>
<keyword evidence="2" id="KW-0560">Oxidoreductase</keyword>
<dbReference type="InterPro" id="IPR036291">
    <property type="entry name" value="NAD(P)-bd_dom_sf"/>
</dbReference>
<evidence type="ECO:0000256" key="3">
    <source>
        <dbReference type="RuleBase" id="RU000363"/>
    </source>
</evidence>
<dbReference type="Proteomes" id="UP000809081">
    <property type="component" value="Unassembled WGS sequence"/>
</dbReference>
<organism evidence="4 5">
    <name type="scientific">Streptococcus saliviloxodontae</name>
    <dbReference type="NCBI Taxonomy" id="1349416"/>
    <lineage>
        <taxon>Bacteria</taxon>
        <taxon>Bacillati</taxon>
        <taxon>Bacillota</taxon>
        <taxon>Bacilli</taxon>
        <taxon>Lactobacillales</taxon>
        <taxon>Streptococcaceae</taxon>
        <taxon>Streptococcus</taxon>
    </lineage>
</organism>
<dbReference type="SUPFAM" id="SSF51735">
    <property type="entry name" value="NAD(P)-binding Rossmann-fold domains"/>
    <property type="match status" value="1"/>
</dbReference>
<name>A0ABS2PNF0_9STRE</name>
<dbReference type="PRINTS" id="PR00080">
    <property type="entry name" value="SDRFAMILY"/>
</dbReference>
<dbReference type="PROSITE" id="PS00061">
    <property type="entry name" value="ADH_SHORT"/>
    <property type="match status" value="1"/>
</dbReference>
<comment type="caution">
    <text evidence="4">The sequence shown here is derived from an EMBL/GenBank/DDBJ whole genome shotgun (WGS) entry which is preliminary data.</text>
</comment>
<protein>
    <submittedName>
        <fullName evidence="4">Short-subunit dehydrogenase</fullName>
    </submittedName>
</protein>
<dbReference type="InterPro" id="IPR002347">
    <property type="entry name" value="SDR_fam"/>
</dbReference>
<dbReference type="EMBL" id="JAFBEI010000045">
    <property type="protein sequence ID" value="MBM7636960.1"/>
    <property type="molecule type" value="Genomic_DNA"/>
</dbReference>